<comment type="caution">
    <text evidence="1">The sequence shown here is derived from an EMBL/GenBank/DDBJ whole genome shotgun (WGS) entry which is preliminary data.</text>
</comment>
<dbReference type="AlphaFoldDB" id="A0A4U8V2S0"/>
<protein>
    <submittedName>
        <fullName evidence="1">Uncharacterized protein</fullName>
    </submittedName>
</protein>
<reference evidence="1" key="1">
    <citation type="submission" date="2013-11" db="EMBL/GenBank/DDBJ databases">
        <authorList>
            <person name="Sternberg P."/>
            <person name="Dillman A."/>
            <person name="Macchietto M."/>
        </authorList>
    </citation>
    <scope>NUCLEOTIDE SEQUENCE</scope>
    <source>
        <strain evidence="1">ALL</strain>
    </source>
</reference>
<evidence type="ECO:0000313" key="1">
    <source>
        <dbReference type="EMBL" id="TMS39714.1"/>
    </source>
</evidence>
<name>A0A4U8V2S0_STECR</name>
<organism evidence="1">
    <name type="scientific">Steinernema carpocapsae</name>
    <name type="common">Entomopathogenic nematode</name>
    <dbReference type="NCBI Taxonomy" id="34508"/>
    <lineage>
        <taxon>Eukaryota</taxon>
        <taxon>Metazoa</taxon>
        <taxon>Ecdysozoa</taxon>
        <taxon>Nematoda</taxon>
        <taxon>Chromadorea</taxon>
        <taxon>Rhabditida</taxon>
        <taxon>Tylenchina</taxon>
        <taxon>Panagrolaimomorpha</taxon>
        <taxon>Strongyloidoidea</taxon>
        <taxon>Steinernematidae</taxon>
        <taxon>Steinernema</taxon>
    </lineage>
</organism>
<dbReference type="EMBL" id="AZBU02000001">
    <property type="protein sequence ID" value="TMS39714.1"/>
    <property type="molecule type" value="Genomic_DNA"/>
</dbReference>
<sequence>MDLLIDASPSSPVVVLLLPAAVIEFSSISNRCHISCRRKLTATAIKKCEEDELHRGIRGRGGKLHSADVFVFSRSLFMTLRKQNSRVLKTITLVWLAARKSDQNSLT</sequence>
<gene>
    <name evidence="1" type="ORF">L596_006197</name>
</gene>
<reference evidence="1" key="3">
    <citation type="journal article" date="2019" name="G3 (Bethesda)">
        <title>Hybrid Assembly of the Genome of the Entomopathogenic Nematode Steinernema carpocapsae Identifies the X-Chromosome.</title>
        <authorList>
            <person name="Serra L."/>
            <person name="Macchietto M."/>
            <person name="Macias-Munoz A."/>
            <person name="McGill C.J."/>
            <person name="Rodriguez I.M."/>
            <person name="Rodriguez B."/>
            <person name="Murad R."/>
            <person name="Mortazavi A."/>
        </authorList>
    </citation>
    <scope>NUCLEOTIDE SEQUENCE [LARGE SCALE GENOMIC DNA]</scope>
    <source>
        <strain evidence="1">ALL</strain>
    </source>
</reference>
<accession>A0A4U8V2S0</accession>
<proteinExistence type="predicted"/>
<reference evidence="1" key="2">
    <citation type="journal article" date="2015" name="Genome Biol.">
        <title>Comparative genomics of Steinernema reveals deeply conserved gene regulatory networks.</title>
        <authorList>
            <person name="Dillman A.R."/>
            <person name="Macchietto M."/>
            <person name="Porter C.F."/>
            <person name="Rogers A."/>
            <person name="Williams B."/>
            <person name="Antoshechkin I."/>
            <person name="Lee M.M."/>
            <person name="Goodwin Z."/>
            <person name="Lu X."/>
            <person name="Lewis E.E."/>
            <person name="Goodrich-Blair H."/>
            <person name="Stock S.P."/>
            <person name="Adams B.J."/>
            <person name="Sternberg P.W."/>
            <person name="Mortazavi A."/>
        </authorList>
    </citation>
    <scope>NUCLEOTIDE SEQUENCE [LARGE SCALE GENOMIC DNA]</scope>
    <source>
        <strain evidence="1">ALL</strain>
    </source>
</reference>